<dbReference type="SUPFAM" id="SSF50630">
    <property type="entry name" value="Acid proteases"/>
    <property type="match status" value="1"/>
</dbReference>
<dbReference type="InterPro" id="IPR021109">
    <property type="entry name" value="Peptidase_aspartic_dom_sf"/>
</dbReference>
<dbReference type="GO" id="GO:0005576">
    <property type="term" value="C:extracellular region"/>
    <property type="evidence" value="ECO:0007669"/>
    <property type="project" value="UniProtKB-SubCell"/>
</dbReference>
<dbReference type="CDD" id="cd05471">
    <property type="entry name" value="pepsin_like"/>
    <property type="match status" value="1"/>
</dbReference>
<dbReference type="Gene3D" id="2.40.70.10">
    <property type="entry name" value="Acid Proteases"/>
    <property type="match status" value="2"/>
</dbReference>
<accession>A0A4R4AD27</accession>
<gene>
    <name evidence="6" type="ORF">EDC29_103168</name>
</gene>
<comment type="caution">
    <text evidence="6">The sequence shown here is derived from an EMBL/GenBank/DDBJ whole genome shotgun (WGS) entry which is preliminary data.</text>
</comment>
<keyword evidence="3" id="KW-0964">Secreted</keyword>
<dbReference type="InterPro" id="IPR005468">
    <property type="entry name" value="Avidin/str"/>
</dbReference>
<dbReference type="PRINTS" id="PR00792">
    <property type="entry name" value="PEPSIN"/>
</dbReference>
<evidence type="ECO:0000256" key="2">
    <source>
        <dbReference type="ARBA" id="ARBA00007447"/>
    </source>
</evidence>
<dbReference type="AlphaFoldDB" id="A0A4R4AD27"/>
<protein>
    <submittedName>
        <fullName evidence="6">Avidin family protein</fullName>
    </submittedName>
</protein>
<dbReference type="Pfam" id="PF00026">
    <property type="entry name" value="Asp"/>
    <property type="match status" value="1"/>
</dbReference>
<dbReference type="GO" id="GO:0009374">
    <property type="term" value="F:biotin binding"/>
    <property type="evidence" value="ECO:0007669"/>
    <property type="project" value="InterPro"/>
</dbReference>
<evidence type="ECO:0000313" key="7">
    <source>
        <dbReference type="Proteomes" id="UP000295247"/>
    </source>
</evidence>
<keyword evidence="4" id="KW-0732">Signal</keyword>
<dbReference type="RefSeq" id="WP_123142256.1">
    <property type="nucleotide sequence ID" value="NZ_NRRH01000020.1"/>
</dbReference>
<organism evidence="6 7">
    <name type="scientific">Marichromatium gracile</name>
    <name type="common">Chromatium gracile</name>
    <dbReference type="NCBI Taxonomy" id="1048"/>
    <lineage>
        <taxon>Bacteria</taxon>
        <taxon>Pseudomonadati</taxon>
        <taxon>Pseudomonadota</taxon>
        <taxon>Gammaproteobacteria</taxon>
        <taxon>Chromatiales</taxon>
        <taxon>Chromatiaceae</taxon>
        <taxon>Marichromatium</taxon>
    </lineage>
</organism>
<comment type="similarity">
    <text evidence="2">Belongs to the peptidase A1 family.</text>
</comment>
<feature type="domain" description="Peptidase A1" evidence="5">
    <location>
        <begin position="44"/>
        <end position="367"/>
    </location>
</feature>
<evidence type="ECO:0000313" key="6">
    <source>
        <dbReference type="EMBL" id="TCW36973.1"/>
    </source>
</evidence>
<name>A0A4R4AD27_MARGR</name>
<evidence type="ECO:0000256" key="4">
    <source>
        <dbReference type="ARBA" id="ARBA00022729"/>
    </source>
</evidence>
<dbReference type="Proteomes" id="UP000295247">
    <property type="component" value="Unassembled WGS sequence"/>
</dbReference>
<dbReference type="InterPro" id="IPR036896">
    <property type="entry name" value="Avidin-like_sf"/>
</dbReference>
<evidence type="ECO:0000256" key="1">
    <source>
        <dbReference type="ARBA" id="ARBA00004613"/>
    </source>
</evidence>
<dbReference type="PANTHER" id="PTHR47966:SF51">
    <property type="entry name" value="BETA-SITE APP-CLEAVING ENZYME, ISOFORM A-RELATED"/>
    <property type="match status" value="1"/>
</dbReference>
<dbReference type="Gene3D" id="2.40.128.30">
    <property type="entry name" value="Avidin-like"/>
    <property type="match status" value="1"/>
</dbReference>
<reference evidence="6 7" key="1">
    <citation type="submission" date="2019-03" db="EMBL/GenBank/DDBJ databases">
        <title>Genomic Encyclopedia of Type Strains, Phase IV (KMG-IV): sequencing the most valuable type-strain genomes for metagenomic binning, comparative biology and taxonomic classification.</title>
        <authorList>
            <person name="Goeker M."/>
        </authorList>
    </citation>
    <scope>NUCLEOTIDE SEQUENCE [LARGE SCALE GENOMIC DNA]</scope>
    <source>
        <strain evidence="6 7">DSM 203</strain>
    </source>
</reference>
<dbReference type="PANTHER" id="PTHR47966">
    <property type="entry name" value="BETA-SITE APP-CLEAVING ENZYME, ISOFORM A-RELATED"/>
    <property type="match status" value="1"/>
</dbReference>
<dbReference type="InterPro" id="IPR033121">
    <property type="entry name" value="PEPTIDASE_A1"/>
</dbReference>
<dbReference type="GO" id="GO:0004190">
    <property type="term" value="F:aspartic-type endopeptidase activity"/>
    <property type="evidence" value="ECO:0007669"/>
    <property type="project" value="InterPro"/>
</dbReference>
<dbReference type="EMBL" id="SMDC01000003">
    <property type="protein sequence ID" value="TCW36973.1"/>
    <property type="molecule type" value="Genomic_DNA"/>
</dbReference>
<dbReference type="GO" id="GO:0006508">
    <property type="term" value="P:proteolysis"/>
    <property type="evidence" value="ECO:0007669"/>
    <property type="project" value="InterPro"/>
</dbReference>
<evidence type="ECO:0000256" key="3">
    <source>
        <dbReference type="ARBA" id="ARBA00022525"/>
    </source>
</evidence>
<sequence>MTEHLELTPATAPDWMDAHAARQMPHIDFALRRGTLTDNGATPWYATLGLGTPPQPLRFMLDTGTLNTWITASCCASDACQAHRSFDPEHSTSYRACAEPPASVPFGPWGSMGVVLGEDICHLERTCSGETRLCALDEAMRIYLSVSYDGAQFAGLACDGGLGIPAVPCDTPSALLEQLRKQGLIDHAIAAFRFDPERGEGRCLMGAVEPDRFDPDTLELLPVIPISGELHYLWTVRLDQLQVGGETLGGALPLALDTGSSCIKGGRAIIARMLSAITDRGRRPLRVSDPAALADYPELRLQLGDTNYRLAPADYFMPLNGGWEVGVQYLEGLPDELLVAGSLFLDRLYSVFVFDPNPAGQRMVALAQPRRASLSASGIWRNEFGSTLEIGTIAADGTFRGQYRSDTGASGVYPVVGVADPEPTGDSISCAFSVSWRSLEGEPDPSWHWVSGFVGTVQLRDGVETLATSYLLQRDITPEMPEWMATAVYPSTFKRVSD</sequence>
<dbReference type="InterPro" id="IPR001461">
    <property type="entry name" value="Aspartic_peptidase_A1"/>
</dbReference>
<proteinExistence type="inferred from homology"/>
<dbReference type="Pfam" id="PF01382">
    <property type="entry name" value="Avidin"/>
    <property type="match status" value="1"/>
</dbReference>
<dbReference type="PROSITE" id="PS51767">
    <property type="entry name" value="PEPTIDASE_A1"/>
    <property type="match status" value="1"/>
</dbReference>
<dbReference type="PROSITE" id="PS51326">
    <property type="entry name" value="AVIDIN_2"/>
    <property type="match status" value="1"/>
</dbReference>
<comment type="subcellular location">
    <subcellularLocation>
        <location evidence="1">Secreted</location>
    </subcellularLocation>
</comment>
<dbReference type="InterPro" id="IPR034164">
    <property type="entry name" value="Pepsin-like_dom"/>
</dbReference>
<dbReference type="SUPFAM" id="SSF50876">
    <property type="entry name" value="Avidin/streptavidin"/>
    <property type="match status" value="1"/>
</dbReference>
<evidence type="ECO:0000259" key="5">
    <source>
        <dbReference type="PROSITE" id="PS51767"/>
    </source>
</evidence>